<evidence type="ECO:0000256" key="1">
    <source>
        <dbReference type="SAM" id="MobiDB-lite"/>
    </source>
</evidence>
<proteinExistence type="predicted"/>
<evidence type="ECO:0000313" key="4">
    <source>
        <dbReference type="Proteomes" id="UP000235672"/>
    </source>
</evidence>
<evidence type="ECO:0000256" key="2">
    <source>
        <dbReference type="SAM" id="Phobius"/>
    </source>
</evidence>
<dbReference type="OrthoDB" id="2253354at2759"/>
<feature type="compositionally biased region" description="Polar residues" evidence="1">
    <location>
        <begin position="190"/>
        <end position="206"/>
    </location>
</feature>
<feature type="region of interest" description="Disordered" evidence="1">
    <location>
        <begin position="157"/>
        <end position="206"/>
    </location>
</feature>
<organism evidence="3 4">
    <name type="scientific">Hyaloscypha hepaticicola</name>
    <dbReference type="NCBI Taxonomy" id="2082293"/>
    <lineage>
        <taxon>Eukaryota</taxon>
        <taxon>Fungi</taxon>
        <taxon>Dikarya</taxon>
        <taxon>Ascomycota</taxon>
        <taxon>Pezizomycotina</taxon>
        <taxon>Leotiomycetes</taxon>
        <taxon>Helotiales</taxon>
        <taxon>Hyaloscyphaceae</taxon>
        <taxon>Hyaloscypha</taxon>
    </lineage>
</organism>
<sequence length="206" mass="23259">MNKSIMLRRLLLAPPAIRSSMLPPRLRSIHSPIHRQYSNAPNVAQTSFWLSLIPKPLRQSSPRAASKKKARSKEWNPATFFIVIFLLIGSMSIQMIALRNDFAAFSRRADAKIGLLREIIERVQNGEEVDVEGLLGTGDKEREREWEEVLQEIEREYQAWEQSKRTKPKRGEGGGEGAAAMPTEAAPDVDSTNKTRQKTNAPSGFY</sequence>
<dbReference type="Proteomes" id="UP000235672">
    <property type="component" value="Unassembled WGS sequence"/>
</dbReference>
<name>A0A2J6QCK4_9HELO</name>
<protein>
    <submittedName>
        <fullName evidence="3">Uncharacterized protein</fullName>
    </submittedName>
</protein>
<keyword evidence="4" id="KW-1185">Reference proteome</keyword>
<evidence type="ECO:0000313" key="3">
    <source>
        <dbReference type="EMBL" id="PMD23997.1"/>
    </source>
</evidence>
<keyword evidence="2" id="KW-0812">Transmembrane</keyword>
<accession>A0A2J6QCK4</accession>
<dbReference type="EMBL" id="KZ613473">
    <property type="protein sequence ID" value="PMD23997.1"/>
    <property type="molecule type" value="Genomic_DNA"/>
</dbReference>
<keyword evidence="2" id="KW-0472">Membrane</keyword>
<dbReference type="Pfam" id="PF17254">
    <property type="entry name" value="DUF5321"/>
    <property type="match status" value="1"/>
</dbReference>
<reference evidence="3 4" key="1">
    <citation type="submission" date="2016-05" db="EMBL/GenBank/DDBJ databases">
        <title>A degradative enzymes factory behind the ericoid mycorrhizal symbiosis.</title>
        <authorList>
            <consortium name="DOE Joint Genome Institute"/>
            <person name="Martino E."/>
            <person name="Morin E."/>
            <person name="Grelet G."/>
            <person name="Kuo A."/>
            <person name="Kohler A."/>
            <person name="Daghino S."/>
            <person name="Barry K."/>
            <person name="Choi C."/>
            <person name="Cichocki N."/>
            <person name="Clum A."/>
            <person name="Copeland A."/>
            <person name="Hainaut M."/>
            <person name="Haridas S."/>
            <person name="Labutti K."/>
            <person name="Lindquist E."/>
            <person name="Lipzen A."/>
            <person name="Khouja H.-R."/>
            <person name="Murat C."/>
            <person name="Ohm R."/>
            <person name="Olson A."/>
            <person name="Spatafora J."/>
            <person name="Veneault-Fourrey C."/>
            <person name="Henrissat B."/>
            <person name="Grigoriev I."/>
            <person name="Martin F."/>
            <person name="Perotto S."/>
        </authorList>
    </citation>
    <scope>NUCLEOTIDE SEQUENCE [LARGE SCALE GENOMIC DNA]</scope>
    <source>
        <strain evidence="3 4">UAMH 7357</strain>
    </source>
</reference>
<dbReference type="InterPro" id="IPR035213">
    <property type="entry name" value="DUF5321"/>
</dbReference>
<feature type="transmembrane region" description="Helical" evidence="2">
    <location>
        <begin position="78"/>
        <end position="98"/>
    </location>
</feature>
<feature type="compositionally biased region" description="Basic and acidic residues" evidence="1">
    <location>
        <begin position="157"/>
        <end position="173"/>
    </location>
</feature>
<dbReference type="AlphaFoldDB" id="A0A2J6QCK4"/>
<gene>
    <name evidence="3" type="ORF">NA56DRAFT_669212</name>
</gene>
<keyword evidence="2" id="KW-1133">Transmembrane helix</keyword>